<feature type="domain" description="DUF7720" evidence="1">
    <location>
        <begin position="1"/>
        <end position="79"/>
    </location>
</feature>
<gene>
    <name evidence="2" type="ORF">KH901_04575</name>
</gene>
<dbReference type="AlphaFoldDB" id="A0A943LSU8"/>
<dbReference type="InterPro" id="IPR056137">
    <property type="entry name" value="DUF7720"/>
</dbReference>
<name>A0A943LSU8_STRVE</name>
<sequence length="80" mass="9710">MKILNIEVTKVEHTKLGYEHWVNVTYQAPILRDSYTVKLLLLMDFKIKDKEVVDYLVTEFRYRDLVKHSVLMYDIENQEF</sequence>
<dbReference type="Proteomes" id="UP000703822">
    <property type="component" value="Unassembled WGS sequence"/>
</dbReference>
<comment type="caution">
    <text evidence="2">The sequence shown here is derived from an EMBL/GenBank/DDBJ whole genome shotgun (WGS) entry which is preliminary data.</text>
</comment>
<accession>A0A943LSU8</accession>
<organism evidence="2 3">
    <name type="scientific">Streptococcus vestibularis</name>
    <dbReference type="NCBI Taxonomy" id="1343"/>
    <lineage>
        <taxon>Bacteria</taxon>
        <taxon>Bacillati</taxon>
        <taxon>Bacillota</taxon>
        <taxon>Bacilli</taxon>
        <taxon>Lactobacillales</taxon>
        <taxon>Streptococcaceae</taxon>
        <taxon>Streptococcus</taxon>
    </lineage>
</organism>
<evidence type="ECO:0000259" key="1">
    <source>
        <dbReference type="Pfam" id="PF24843"/>
    </source>
</evidence>
<protein>
    <recommendedName>
        <fullName evidence="1">DUF7720 domain-containing protein</fullName>
    </recommendedName>
</protein>
<evidence type="ECO:0000313" key="2">
    <source>
        <dbReference type="EMBL" id="MBS6097734.1"/>
    </source>
</evidence>
<reference evidence="2" key="1">
    <citation type="submission" date="2021-05" db="EMBL/GenBank/DDBJ databases">
        <title>Infant gut strain persistence is associated with maternal origin, phylogeny, and functional potential including surface adhesion and iron acquisition.</title>
        <authorList>
            <person name="Lou Y.C."/>
        </authorList>
    </citation>
    <scope>NUCLEOTIDE SEQUENCE</scope>
    <source>
        <strain evidence="2">L3_122_031G1_dasL3_122_031G1_maxbin2.maxbin.025s ta_sub</strain>
    </source>
</reference>
<dbReference type="Pfam" id="PF24843">
    <property type="entry name" value="DUF7720"/>
    <property type="match status" value="1"/>
</dbReference>
<dbReference type="EMBL" id="JAHAGS010000081">
    <property type="protein sequence ID" value="MBS6097734.1"/>
    <property type="molecule type" value="Genomic_DNA"/>
</dbReference>
<evidence type="ECO:0000313" key="3">
    <source>
        <dbReference type="Proteomes" id="UP000703822"/>
    </source>
</evidence>
<proteinExistence type="predicted"/>